<accession>A0ABW3YI46</accession>
<comment type="caution">
    <text evidence="2">The sequence shown here is derived from an EMBL/GenBank/DDBJ whole genome shotgun (WGS) entry which is preliminary data.</text>
</comment>
<dbReference type="InterPro" id="IPR036365">
    <property type="entry name" value="PGBD-like_sf"/>
</dbReference>
<protein>
    <submittedName>
        <fullName evidence="2">Peptidoglycan-binding protein</fullName>
    </submittedName>
</protein>
<dbReference type="Proteomes" id="UP001597260">
    <property type="component" value="Unassembled WGS sequence"/>
</dbReference>
<organism evidence="2 3">
    <name type="scientific">Micromonospora sonneratiae</name>
    <dbReference type="NCBI Taxonomy" id="1184706"/>
    <lineage>
        <taxon>Bacteria</taxon>
        <taxon>Bacillati</taxon>
        <taxon>Actinomycetota</taxon>
        <taxon>Actinomycetes</taxon>
        <taxon>Micromonosporales</taxon>
        <taxon>Micromonosporaceae</taxon>
        <taxon>Micromonospora</taxon>
    </lineage>
</organism>
<dbReference type="RefSeq" id="WP_377572347.1">
    <property type="nucleotide sequence ID" value="NZ_JBHTMP010000028.1"/>
</dbReference>
<evidence type="ECO:0000313" key="3">
    <source>
        <dbReference type="Proteomes" id="UP001597260"/>
    </source>
</evidence>
<evidence type="ECO:0000259" key="1">
    <source>
        <dbReference type="Pfam" id="PF01471"/>
    </source>
</evidence>
<dbReference type="Pfam" id="PF01471">
    <property type="entry name" value="PG_binding_1"/>
    <property type="match status" value="1"/>
</dbReference>
<feature type="domain" description="Peptidoglycan binding-like" evidence="1">
    <location>
        <begin position="108"/>
        <end position="157"/>
    </location>
</feature>
<proteinExistence type="predicted"/>
<name>A0ABW3YI46_9ACTN</name>
<dbReference type="Gene3D" id="2.40.420.20">
    <property type="match status" value="1"/>
</dbReference>
<dbReference type="InterPro" id="IPR002477">
    <property type="entry name" value="Peptidoglycan-bd-like"/>
</dbReference>
<sequence length="342" mass="35380">MVLVVGAAVAATLGFGDRDRGTAGAGRLPEATAKVTRQTLIDAQTVAGKLGYGPTRTTAARVSGTVTWLAATGATIKRGKPLYSVDDDRVVLLYGTLPAYRMLTAGVRGADVRQFEQNLRALGYSGFTVDDEYTASTASAVRKWQDDIGVDETGRVEPGRIVYAAGEVRVDSHQLAVGDEVRPGRAVLDHTGTSRLVTVELNVADQRLARPGAKVSVVLPDGGRADGTVADAETVIKTPAGANGQAEAETKIEVNVAVADPTAFAEFDRGTVDVSFTASERADVLTVPVAALLALAEGGYGVQVVEGVSTRIVTVRTGLFASGRVEISGDGITEGLTVGVPG</sequence>
<dbReference type="InterPro" id="IPR036366">
    <property type="entry name" value="PGBDSf"/>
</dbReference>
<keyword evidence="3" id="KW-1185">Reference proteome</keyword>
<dbReference type="SUPFAM" id="SSF47090">
    <property type="entry name" value="PGBD-like"/>
    <property type="match status" value="1"/>
</dbReference>
<gene>
    <name evidence="2" type="ORF">ACFQ4H_18750</name>
</gene>
<dbReference type="EMBL" id="JBHTMP010000028">
    <property type="protein sequence ID" value="MFD1323132.1"/>
    <property type="molecule type" value="Genomic_DNA"/>
</dbReference>
<dbReference type="Gene3D" id="1.10.101.10">
    <property type="entry name" value="PGBD-like superfamily/PGBD"/>
    <property type="match status" value="1"/>
</dbReference>
<reference evidence="3" key="1">
    <citation type="journal article" date="2019" name="Int. J. Syst. Evol. Microbiol.">
        <title>The Global Catalogue of Microorganisms (GCM) 10K type strain sequencing project: providing services to taxonomists for standard genome sequencing and annotation.</title>
        <authorList>
            <consortium name="The Broad Institute Genomics Platform"/>
            <consortium name="The Broad Institute Genome Sequencing Center for Infectious Disease"/>
            <person name="Wu L."/>
            <person name="Ma J."/>
        </authorList>
    </citation>
    <scope>NUCLEOTIDE SEQUENCE [LARGE SCALE GENOMIC DNA]</scope>
    <source>
        <strain evidence="3">JCM 31037</strain>
    </source>
</reference>
<evidence type="ECO:0000313" key="2">
    <source>
        <dbReference type="EMBL" id="MFD1323132.1"/>
    </source>
</evidence>